<dbReference type="GO" id="GO:0022625">
    <property type="term" value="C:cytosolic large ribosomal subunit"/>
    <property type="evidence" value="ECO:0007669"/>
    <property type="project" value="TreeGrafter"/>
</dbReference>
<dbReference type="NCBIfam" id="TIGR00731">
    <property type="entry name" value="bL25_bact_ctc"/>
    <property type="match status" value="1"/>
</dbReference>
<dbReference type="HAMAP" id="MF_01334">
    <property type="entry name" value="Ribosomal_bL25_CTC"/>
    <property type="match status" value="1"/>
</dbReference>
<name>A0A136LYU1_9BACT</name>
<keyword evidence="2 5" id="KW-0694">RNA-binding</keyword>
<keyword evidence="1 5" id="KW-0699">rRNA-binding</keyword>
<evidence type="ECO:0000256" key="1">
    <source>
        <dbReference type="ARBA" id="ARBA00022730"/>
    </source>
</evidence>
<dbReference type="InterPro" id="IPR011035">
    <property type="entry name" value="Ribosomal_bL25/Gln-tRNA_synth"/>
</dbReference>
<dbReference type="GO" id="GO:0003735">
    <property type="term" value="F:structural constituent of ribosome"/>
    <property type="evidence" value="ECO:0007669"/>
    <property type="project" value="InterPro"/>
</dbReference>
<dbReference type="Pfam" id="PF14693">
    <property type="entry name" value="Ribosomal_TL5_C"/>
    <property type="match status" value="1"/>
</dbReference>
<dbReference type="CDD" id="cd00495">
    <property type="entry name" value="Ribosomal_L25_TL5_CTC"/>
    <property type="match status" value="1"/>
</dbReference>
<evidence type="ECO:0000256" key="3">
    <source>
        <dbReference type="ARBA" id="ARBA00022980"/>
    </source>
</evidence>
<dbReference type="AlphaFoldDB" id="A0A136LYU1"/>
<dbReference type="EMBL" id="JYNZ01000003">
    <property type="protein sequence ID" value="KXK26813.1"/>
    <property type="molecule type" value="Genomic_DNA"/>
</dbReference>
<organism evidence="9 10">
    <name type="scientific">candidate division WS6 bacterium OLB20</name>
    <dbReference type="NCBI Taxonomy" id="1617426"/>
    <lineage>
        <taxon>Bacteria</taxon>
        <taxon>Candidatus Dojkabacteria</taxon>
    </lineage>
</organism>
<dbReference type="PANTHER" id="PTHR33284:SF1">
    <property type="entry name" value="RIBOSOMAL PROTEIN L25_GLN-TRNA SYNTHETASE, ANTI-CODON-BINDING DOMAIN-CONTAINING PROTEIN"/>
    <property type="match status" value="1"/>
</dbReference>
<dbReference type="InterPro" id="IPR029751">
    <property type="entry name" value="Ribosomal_L25_dom"/>
</dbReference>
<dbReference type="PANTHER" id="PTHR33284">
    <property type="entry name" value="RIBOSOMAL PROTEIN L25/GLN-TRNA SYNTHETASE, ANTI-CODON-BINDING DOMAIN-CONTAINING PROTEIN"/>
    <property type="match status" value="1"/>
</dbReference>
<evidence type="ECO:0000313" key="10">
    <source>
        <dbReference type="Proteomes" id="UP000070457"/>
    </source>
</evidence>
<reference evidence="9 10" key="1">
    <citation type="submission" date="2015-02" db="EMBL/GenBank/DDBJ databases">
        <title>Improved understanding of the partial-nitritation anammox process through 23 genomes representing the majority of the microbial community.</title>
        <authorList>
            <person name="Speth D.R."/>
            <person name="In T Zandt M."/>
            <person name="Guerrero Cruz S."/>
            <person name="Jetten M.S."/>
            <person name="Dutilh B.E."/>
        </authorList>
    </citation>
    <scope>NUCLEOTIDE SEQUENCE [LARGE SCALE GENOMIC DNA]</scope>
    <source>
        <strain evidence="9">OLB20</strain>
    </source>
</reference>
<dbReference type="SUPFAM" id="SSF50715">
    <property type="entry name" value="Ribosomal protein L25-like"/>
    <property type="match status" value="1"/>
</dbReference>
<comment type="subunit">
    <text evidence="5">Part of the 50S ribosomal subunit; part of the 5S rRNA/L5/L18/L25 subcomplex. Contacts the 5S rRNA. Binds to the 5S rRNA independently of L5 and L18.</text>
</comment>
<feature type="domain" description="Large ribosomal subunit protein bL25 L25" evidence="7">
    <location>
        <begin position="3"/>
        <end position="89"/>
    </location>
</feature>
<evidence type="ECO:0000256" key="6">
    <source>
        <dbReference type="SAM" id="MobiDB-lite"/>
    </source>
</evidence>
<evidence type="ECO:0000313" key="9">
    <source>
        <dbReference type="EMBL" id="KXK26813.1"/>
    </source>
</evidence>
<dbReference type="STRING" id="1617426.TR69_WS6001000834"/>
<dbReference type="InterPro" id="IPR020930">
    <property type="entry name" value="Ribosomal_uL5_bac-type"/>
</dbReference>
<dbReference type="Gene3D" id="2.170.120.20">
    <property type="entry name" value="Ribosomal protein L25, beta domain"/>
    <property type="match status" value="1"/>
</dbReference>
<evidence type="ECO:0000256" key="5">
    <source>
        <dbReference type="HAMAP-Rule" id="MF_01334"/>
    </source>
</evidence>
<dbReference type="Pfam" id="PF01386">
    <property type="entry name" value="Ribosomal_L25p"/>
    <property type="match status" value="1"/>
</dbReference>
<evidence type="ECO:0000256" key="4">
    <source>
        <dbReference type="ARBA" id="ARBA00023274"/>
    </source>
</evidence>
<evidence type="ECO:0000256" key="2">
    <source>
        <dbReference type="ARBA" id="ARBA00022884"/>
    </source>
</evidence>
<dbReference type="InterPro" id="IPR001021">
    <property type="entry name" value="Ribosomal_bL25_long"/>
</dbReference>
<accession>A0A136LYU1</accession>
<protein>
    <recommendedName>
        <fullName evidence="5">Large ribosomal subunit protein bL25</fullName>
    </recommendedName>
    <alternativeName>
        <fullName evidence="5">General stress protein CTC</fullName>
    </alternativeName>
</protein>
<dbReference type="GO" id="GO:0008097">
    <property type="term" value="F:5S rRNA binding"/>
    <property type="evidence" value="ECO:0007669"/>
    <property type="project" value="InterPro"/>
</dbReference>
<gene>
    <name evidence="5 9" type="primary">rplY</name>
    <name evidence="5" type="synonym">ctc</name>
    <name evidence="9" type="ORF">TR69_WS6001000834</name>
</gene>
<comment type="caution">
    <text evidence="9">The sequence shown here is derived from an EMBL/GenBank/DDBJ whole genome shotgun (WGS) entry which is preliminary data.</text>
</comment>
<sequence length="220" mass="24019">MKLNVTTRQQTGRKAREVRAQGGIPASVYGPKIEPVNVSIERKAFTKLFDKVGFSNLIDLTIDDKGAGRVLVKEMQYDPLSGEILNVSLYQVDMTKPITADIPVVLTGTSPAVKNNVGLLVNEIDEITVHCLPADLPSEIVVSVEQLANIGDSVTLADIKLPERVELWDDENLSIPVVYISAPQKALEDEPVEGEEGESAEGEEKPEGEEGEDKPKQEEE</sequence>
<dbReference type="GO" id="GO:0006412">
    <property type="term" value="P:translation"/>
    <property type="evidence" value="ECO:0007669"/>
    <property type="project" value="UniProtKB-UniRule"/>
</dbReference>
<proteinExistence type="inferred from homology"/>
<dbReference type="PATRIC" id="fig|1617426.3.peg.819"/>
<feature type="region of interest" description="Disordered" evidence="6">
    <location>
        <begin position="184"/>
        <end position="220"/>
    </location>
</feature>
<comment type="function">
    <text evidence="5">This is one of the proteins that binds to the 5S RNA in the ribosome where it forms part of the central protuberance.</text>
</comment>
<feature type="compositionally biased region" description="Acidic residues" evidence="6">
    <location>
        <begin position="189"/>
        <end position="212"/>
    </location>
</feature>
<dbReference type="Proteomes" id="UP000070457">
    <property type="component" value="Unassembled WGS sequence"/>
</dbReference>
<keyword evidence="4 5" id="KW-0687">Ribonucleoprotein</keyword>
<evidence type="ECO:0000259" key="8">
    <source>
        <dbReference type="Pfam" id="PF14693"/>
    </source>
</evidence>
<feature type="domain" description="Large ribosomal subunit protein bL25 beta" evidence="8">
    <location>
        <begin position="98"/>
        <end position="183"/>
    </location>
</feature>
<evidence type="ECO:0000259" key="7">
    <source>
        <dbReference type="Pfam" id="PF01386"/>
    </source>
</evidence>
<dbReference type="InterPro" id="IPR037121">
    <property type="entry name" value="Ribosomal_bL25_C"/>
</dbReference>
<comment type="similarity">
    <text evidence="5">Belongs to the bacterial ribosomal protein bL25 family. CTC subfamily.</text>
</comment>
<dbReference type="InterPro" id="IPR020056">
    <property type="entry name" value="Rbsml_bL25/Gln-tRNA_synth_N"/>
</dbReference>
<dbReference type="Gene3D" id="2.40.240.10">
    <property type="entry name" value="Ribosomal Protein L25, Chain P"/>
    <property type="match status" value="1"/>
</dbReference>
<keyword evidence="3 5" id="KW-0689">Ribosomal protein</keyword>
<dbReference type="InterPro" id="IPR020057">
    <property type="entry name" value="Ribosomal_bL25_b-dom"/>
</dbReference>